<dbReference type="Gene3D" id="3.90.190.10">
    <property type="entry name" value="Protein tyrosine phosphatase superfamily"/>
    <property type="match status" value="1"/>
</dbReference>
<feature type="domain" description="Tyrosine-protein phosphatase" evidence="7">
    <location>
        <begin position="9"/>
        <end position="159"/>
    </location>
</feature>
<protein>
    <recommendedName>
        <fullName evidence="2">protein-tyrosine-phosphatase</fullName>
        <ecNumber evidence="2">3.1.3.48</ecNumber>
    </recommendedName>
</protein>
<keyword evidence="10" id="KW-1185">Reference proteome</keyword>
<reference evidence="9 10" key="1">
    <citation type="journal article" date="2024" name="Nat. Commun.">
        <title>Phylogenomics reveals the evolutionary origins of lichenization in chlorophyte algae.</title>
        <authorList>
            <person name="Puginier C."/>
            <person name="Libourel C."/>
            <person name="Otte J."/>
            <person name="Skaloud P."/>
            <person name="Haon M."/>
            <person name="Grisel S."/>
            <person name="Petersen M."/>
            <person name="Berrin J.G."/>
            <person name="Delaux P.M."/>
            <person name="Dal Grande F."/>
            <person name="Keller J."/>
        </authorList>
    </citation>
    <scope>NUCLEOTIDE SEQUENCE [LARGE SCALE GENOMIC DNA]</scope>
    <source>
        <strain evidence="9 10">SAG 2043</strain>
    </source>
</reference>
<evidence type="ECO:0000256" key="4">
    <source>
        <dbReference type="ARBA" id="ARBA00022912"/>
    </source>
</evidence>
<evidence type="ECO:0000256" key="6">
    <source>
        <dbReference type="SAM" id="MobiDB-lite"/>
    </source>
</evidence>
<name>A0AAW1PTR4_9CHLO</name>
<evidence type="ECO:0000256" key="2">
    <source>
        <dbReference type="ARBA" id="ARBA00013064"/>
    </source>
</evidence>
<dbReference type="AlphaFoldDB" id="A0AAW1PTR4"/>
<dbReference type="GO" id="GO:0008138">
    <property type="term" value="F:protein tyrosine/serine/threonine phosphatase activity"/>
    <property type="evidence" value="ECO:0007669"/>
    <property type="project" value="InterPro"/>
</dbReference>
<dbReference type="InterPro" id="IPR016278">
    <property type="entry name" value="DUSP12"/>
</dbReference>
<dbReference type="InterPro" id="IPR000387">
    <property type="entry name" value="Tyr_Pase_dom"/>
</dbReference>
<feature type="region of interest" description="Disordered" evidence="6">
    <location>
        <begin position="223"/>
        <end position="246"/>
    </location>
</feature>
<evidence type="ECO:0000256" key="5">
    <source>
        <dbReference type="PIRSR" id="PIRSR000941-50"/>
    </source>
</evidence>
<gene>
    <name evidence="9" type="ORF">WJX72_005260</name>
</gene>
<comment type="similarity">
    <text evidence="1">Belongs to the protein-tyrosine phosphatase family. Non-receptor class dual specificity subfamily.</text>
</comment>
<dbReference type="InterPro" id="IPR000340">
    <property type="entry name" value="Dual-sp_phosphatase_cat-dom"/>
</dbReference>
<dbReference type="InterPro" id="IPR020422">
    <property type="entry name" value="TYR_PHOSPHATASE_DUAL_dom"/>
</dbReference>
<proteinExistence type="inferred from homology"/>
<feature type="domain" description="Tyrosine specific protein phosphatases" evidence="8">
    <location>
        <begin position="80"/>
        <end position="138"/>
    </location>
</feature>
<dbReference type="InterPro" id="IPR029021">
    <property type="entry name" value="Prot-tyrosine_phosphatase-like"/>
</dbReference>
<dbReference type="InterPro" id="IPR016130">
    <property type="entry name" value="Tyr_Pase_AS"/>
</dbReference>
<feature type="active site" description="Phosphocysteine intermediate" evidence="5">
    <location>
        <position position="103"/>
    </location>
</feature>
<dbReference type="Proteomes" id="UP001489004">
    <property type="component" value="Unassembled WGS sequence"/>
</dbReference>
<evidence type="ECO:0000256" key="3">
    <source>
        <dbReference type="ARBA" id="ARBA00022801"/>
    </source>
</evidence>
<dbReference type="PANTHER" id="PTHR45848">
    <property type="entry name" value="DUAL SPECIFICITY PROTEIN PHOSPHATASE 12 FAMILY MEMBER"/>
    <property type="match status" value="1"/>
</dbReference>
<dbReference type="Pfam" id="PF00782">
    <property type="entry name" value="DSPc"/>
    <property type="match status" value="1"/>
</dbReference>
<dbReference type="PROSITE" id="PS50054">
    <property type="entry name" value="TYR_PHOSPHATASE_DUAL"/>
    <property type="match status" value="1"/>
</dbReference>
<dbReference type="EC" id="3.1.3.48" evidence="2"/>
<dbReference type="PIRSF" id="PIRSF000941">
    <property type="entry name" value="DUSP12"/>
    <property type="match status" value="1"/>
</dbReference>
<dbReference type="GO" id="GO:0004725">
    <property type="term" value="F:protein tyrosine phosphatase activity"/>
    <property type="evidence" value="ECO:0007669"/>
    <property type="project" value="UniProtKB-EC"/>
</dbReference>
<evidence type="ECO:0000313" key="9">
    <source>
        <dbReference type="EMBL" id="KAK9812886.1"/>
    </source>
</evidence>
<organism evidence="9 10">
    <name type="scientific">[Myrmecia] bisecta</name>
    <dbReference type="NCBI Taxonomy" id="41462"/>
    <lineage>
        <taxon>Eukaryota</taxon>
        <taxon>Viridiplantae</taxon>
        <taxon>Chlorophyta</taxon>
        <taxon>core chlorophytes</taxon>
        <taxon>Trebouxiophyceae</taxon>
        <taxon>Trebouxiales</taxon>
        <taxon>Trebouxiaceae</taxon>
        <taxon>Myrmecia</taxon>
    </lineage>
</organism>
<evidence type="ECO:0000313" key="10">
    <source>
        <dbReference type="Proteomes" id="UP001489004"/>
    </source>
</evidence>
<sequence>MQFTLPLAAPTEVRPGLFLGGLPSLNSAKSLAVTHILSLLVDTSTLHQHCDELLIPAGEAAPYKQLLIEAEDAEDTNLLKHFPSCLRFISEGLAGGGRVLVHCVAGVSRSATIVTAYLMQTEHLTSDQAISALQAKHPIACPNDGFLEQLRLFEAMGCQLDTQHPGYKPYVLGEVGRQWQENGFVDQESLPLPHETGDQGEQMYRCRKCRRLVATSSNRVPVEQRAGSGGFPWRKRGKGGPGDADTESSLFVEPLRWMENVVGGEVQGKLHCPGCGARLGSFNWAGTQSNMGAWVTPAFQLHLSRLDALPHAGPPPALLNIRRPLVGPAAVTGATFPAAGGPSADTRLPMLYVWLY</sequence>
<dbReference type="SUPFAM" id="SSF52799">
    <property type="entry name" value="(Phosphotyrosine protein) phosphatases II"/>
    <property type="match status" value="1"/>
</dbReference>
<keyword evidence="3" id="KW-0378">Hydrolase</keyword>
<accession>A0AAW1PTR4</accession>
<dbReference type="PROSITE" id="PS00383">
    <property type="entry name" value="TYR_PHOSPHATASE_1"/>
    <property type="match status" value="1"/>
</dbReference>
<evidence type="ECO:0000259" key="8">
    <source>
        <dbReference type="PROSITE" id="PS50056"/>
    </source>
</evidence>
<dbReference type="PROSITE" id="PS50056">
    <property type="entry name" value="TYR_PHOSPHATASE_2"/>
    <property type="match status" value="1"/>
</dbReference>
<comment type="caution">
    <text evidence="9">The sequence shown here is derived from an EMBL/GenBank/DDBJ whole genome shotgun (WGS) entry which is preliminary data.</text>
</comment>
<keyword evidence="4" id="KW-0904">Protein phosphatase</keyword>
<evidence type="ECO:0000256" key="1">
    <source>
        <dbReference type="ARBA" id="ARBA00008601"/>
    </source>
</evidence>
<evidence type="ECO:0000259" key="7">
    <source>
        <dbReference type="PROSITE" id="PS50054"/>
    </source>
</evidence>
<dbReference type="PANTHER" id="PTHR45848:SF4">
    <property type="entry name" value="DUAL SPECIFICITY PROTEIN PHOSPHATASE 12"/>
    <property type="match status" value="1"/>
</dbReference>
<dbReference type="EMBL" id="JALJOR010000008">
    <property type="protein sequence ID" value="KAK9812886.1"/>
    <property type="molecule type" value="Genomic_DNA"/>
</dbReference>
<dbReference type="SMART" id="SM00195">
    <property type="entry name" value="DSPc"/>
    <property type="match status" value="1"/>
</dbReference>